<dbReference type="OrthoDB" id="3269282at2759"/>
<evidence type="ECO:0000256" key="1">
    <source>
        <dbReference type="SAM" id="MobiDB-lite"/>
    </source>
</evidence>
<dbReference type="Proteomes" id="UP000284706">
    <property type="component" value="Unassembled WGS sequence"/>
</dbReference>
<feature type="compositionally biased region" description="Low complexity" evidence="1">
    <location>
        <begin position="318"/>
        <end position="328"/>
    </location>
</feature>
<feature type="region of interest" description="Disordered" evidence="1">
    <location>
        <begin position="546"/>
        <end position="623"/>
    </location>
</feature>
<name>A0A409VSG7_9AGAR</name>
<dbReference type="EMBL" id="NHYE01005578">
    <property type="protein sequence ID" value="PPQ69211.1"/>
    <property type="molecule type" value="Genomic_DNA"/>
</dbReference>
<protein>
    <submittedName>
        <fullName evidence="2">Uncharacterized protein</fullName>
    </submittedName>
</protein>
<feature type="region of interest" description="Disordered" evidence="1">
    <location>
        <begin position="270"/>
        <end position="332"/>
    </location>
</feature>
<comment type="caution">
    <text evidence="2">The sequence shown here is derived from an EMBL/GenBank/DDBJ whole genome shotgun (WGS) entry which is preliminary data.</text>
</comment>
<keyword evidence="3" id="KW-1185">Reference proteome</keyword>
<feature type="compositionally biased region" description="Polar residues" evidence="1">
    <location>
        <begin position="513"/>
        <end position="529"/>
    </location>
</feature>
<feature type="compositionally biased region" description="Polar residues" evidence="1">
    <location>
        <begin position="386"/>
        <end position="408"/>
    </location>
</feature>
<dbReference type="AlphaFoldDB" id="A0A409VSG7"/>
<feature type="region of interest" description="Disordered" evidence="1">
    <location>
        <begin position="71"/>
        <end position="90"/>
    </location>
</feature>
<feature type="compositionally biased region" description="Low complexity" evidence="1">
    <location>
        <begin position="546"/>
        <end position="561"/>
    </location>
</feature>
<feature type="compositionally biased region" description="Polar residues" evidence="1">
    <location>
        <begin position="570"/>
        <end position="589"/>
    </location>
</feature>
<evidence type="ECO:0000313" key="2">
    <source>
        <dbReference type="EMBL" id="PPQ69211.1"/>
    </source>
</evidence>
<gene>
    <name evidence="2" type="ORF">CVT26_003651</name>
</gene>
<proteinExistence type="predicted"/>
<feature type="compositionally biased region" description="Polar residues" evidence="1">
    <location>
        <begin position="435"/>
        <end position="445"/>
    </location>
</feature>
<evidence type="ECO:0000313" key="3">
    <source>
        <dbReference type="Proteomes" id="UP000284706"/>
    </source>
</evidence>
<dbReference type="STRING" id="231916.A0A409VSG7"/>
<accession>A0A409VSG7</accession>
<feature type="compositionally biased region" description="Low complexity" evidence="1">
    <location>
        <begin position="362"/>
        <end position="380"/>
    </location>
</feature>
<feature type="region of interest" description="Disordered" evidence="1">
    <location>
        <begin position="473"/>
        <end position="531"/>
    </location>
</feature>
<reference evidence="2 3" key="1">
    <citation type="journal article" date="2018" name="Evol. Lett.">
        <title>Horizontal gene cluster transfer increased hallucinogenic mushroom diversity.</title>
        <authorList>
            <person name="Reynolds H.T."/>
            <person name="Vijayakumar V."/>
            <person name="Gluck-Thaler E."/>
            <person name="Korotkin H.B."/>
            <person name="Matheny P.B."/>
            <person name="Slot J.C."/>
        </authorList>
    </citation>
    <scope>NUCLEOTIDE SEQUENCE [LARGE SCALE GENOMIC DNA]</scope>
    <source>
        <strain evidence="2 3">SRW20</strain>
    </source>
</reference>
<sequence length="660" mass="70217">MATSTIIIEGSSTESFMLPGMASPEPDASGRLVRFDKECVLIPELVSKAKLPLVVTKSVALPLWKRRGYPTSDSEVEDPLGSSPQLASSPPEESRVVIKVPIPLYVVNHSRRYFLLIICVQIQEEVIKIADAGSISVVFAELPLSPVRRASDSYSVYHRRKEDATIPLRACCEACERATEASLKEGDKWEEKFTRGARRRRSASLDNNDINSLFRLPSQHNKTSSFPAEFSALSTAIDSIEDSERYGSTPTFALTVDEVDKRRKSIDLGKETPPLFIPVSSSSNVESGTGYPFPSPGSRYSADSKYTRLSRPYDREVSSSSGSSSSASDELLLPDILDSRHRLRSSPIEEEDEAQLFPLPSPRRSPASTPSPSNSPRVSPVPSPNGSTSCLPSSSKDNMPLKNSSQESLLRASLSRKLPATYLSAPTLSIPRKVSPTSTRSSSPLATAPKDTILPSATVTTVTSVKRVSLHGLNIPTAPTPEERASANPLSPKGPRPPLVRKGSGKETPTPPSSEGHSRSNTPSVSHTTPLVPVRAATIATSTITSTITTSGSSIPSASSAPFPSHTRHPSSPTEPITINTSHTMLSFHSRSTSTGTSISSSPPSAGVGAGNVHGASPGKRKHSFTLPFIRAGEALREVSADVLRGVSSISGGAGVVGSV</sequence>
<organism evidence="2 3">
    <name type="scientific">Gymnopilus dilepis</name>
    <dbReference type="NCBI Taxonomy" id="231916"/>
    <lineage>
        <taxon>Eukaryota</taxon>
        <taxon>Fungi</taxon>
        <taxon>Dikarya</taxon>
        <taxon>Basidiomycota</taxon>
        <taxon>Agaricomycotina</taxon>
        <taxon>Agaricomycetes</taxon>
        <taxon>Agaricomycetidae</taxon>
        <taxon>Agaricales</taxon>
        <taxon>Agaricineae</taxon>
        <taxon>Hymenogastraceae</taxon>
        <taxon>Gymnopilus</taxon>
    </lineage>
</organism>
<feature type="region of interest" description="Disordered" evidence="1">
    <location>
        <begin position="430"/>
        <end position="450"/>
    </location>
</feature>
<feature type="compositionally biased region" description="Low complexity" evidence="1">
    <location>
        <begin position="590"/>
        <end position="605"/>
    </location>
</feature>
<feature type="region of interest" description="Disordered" evidence="1">
    <location>
        <begin position="346"/>
        <end position="410"/>
    </location>
</feature>
<dbReference type="InParanoid" id="A0A409VSG7"/>